<dbReference type="RefSeq" id="WP_283214867.1">
    <property type="nucleotide sequence ID" value="NZ_BPQZ01000014.1"/>
</dbReference>
<keyword evidence="1" id="KW-0472">Membrane</keyword>
<evidence type="ECO:0000256" key="1">
    <source>
        <dbReference type="SAM" id="Phobius"/>
    </source>
</evidence>
<gene>
    <name evidence="2" type="ORF">GCM10007890_12730</name>
</gene>
<dbReference type="AlphaFoldDB" id="A0AA37T9C3"/>
<dbReference type="Proteomes" id="UP001157440">
    <property type="component" value="Unassembled WGS sequence"/>
</dbReference>
<keyword evidence="1" id="KW-1133">Transmembrane helix</keyword>
<keyword evidence="1" id="KW-0812">Transmembrane</keyword>
<name>A0AA37T9C3_9HYPH</name>
<evidence type="ECO:0000313" key="3">
    <source>
        <dbReference type="Proteomes" id="UP001157440"/>
    </source>
</evidence>
<dbReference type="EMBL" id="BSPL01000010">
    <property type="protein sequence ID" value="GLS69261.1"/>
    <property type="molecule type" value="Genomic_DNA"/>
</dbReference>
<reference evidence="3" key="1">
    <citation type="journal article" date="2019" name="Int. J. Syst. Evol. Microbiol.">
        <title>The Global Catalogue of Microorganisms (GCM) 10K type strain sequencing project: providing services to taxonomists for standard genome sequencing and annotation.</title>
        <authorList>
            <consortium name="The Broad Institute Genomics Platform"/>
            <consortium name="The Broad Institute Genome Sequencing Center for Infectious Disease"/>
            <person name="Wu L."/>
            <person name="Ma J."/>
        </authorList>
    </citation>
    <scope>NUCLEOTIDE SEQUENCE [LARGE SCALE GENOMIC DNA]</scope>
    <source>
        <strain evidence="3">NBRC 103632</strain>
    </source>
</reference>
<evidence type="ECO:0000313" key="2">
    <source>
        <dbReference type="EMBL" id="GLS69261.1"/>
    </source>
</evidence>
<accession>A0AA37T9C3</accession>
<proteinExistence type="predicted"/>
<feature type="transmembrane region" description="Helical" evidence="1">
    <location>
        <begin position="6"/>
        <end position="31"/>
    </location>
</feature>
<comment type="caution">
    <text evidence="2">The sequence shown here is derived from an EMBL/GenBank/DDBJ whole genome shotgun (WGS) entry which is preliminary data.</text>
</comment>
<organism evidence="2 3">
    <name type="scientific">Methylobacterium tardum</name>
    <dbReference type="NCBI Taxonomy" id="374432"/>
    <lineage>
        <taxon>Bacteria</taxon>
        <taxon>Pseudomonadati</taxon>
        <taxon>Pseudomonadota</taxon>
        <taxon>Alphaproteobacteria</taxon>
        <taxon>Hyphomicrobiales</taxon>
        <taxon>Methylobacteriaceae</taxon>
        <taxon>Methylobacterium</taxon>
    </lineage>
</organism>
<sequence length="44" mass="4714">MPQTYALQIPVVAVAVSAPGLGGLFVAARIYDRNTRKLEARQGD</sequence>
<protein>
    <submittedName>
        <fullName evidence="2">Uncharacterized protein</fullName>
    </submittedName>
</protein>
<keyword evidence="3" id="KW-1185">Reference proteome</keyword>